<feature type="domain" description="M23ase beta-sheet core" evidence="2">
    <location>
        <begin position="89"/>
        <end position="173"/>
    </location>
</feature>
<keyword evidence="1" id="KW-0732">Signal</keyword>
<dbReference type="EMBL" id="CAADFF010000047">
    <property type="protein sequence ID" value="VFJ93528.1"/>
    <property type="molecule type" value="Genomic_DNA"/>
</dbReference>
<dbReference type="GO" id="GO:0004222">
    <property type="term" value="F:metalloendopeptidase activity"/>
    <property type="evidence" value="ECO:0007669"/>
    <property type="project" value="TreeGrafter"/>
</dbReference>
<name>A0A450ULW1_9GAMM</name>
<gene>
    <name evidence="4" type="ORF">BECKLFY1418B_GA0070995_104710</name>
</gene>
<feature type="chain" id="PRO_5019067899" evidence="1">
    <location>
        <begin position="23"/>
        <end position="377"/>
    </location>
</feature>
<dbReference type="InterPro" id="IPR050570">
    <property type="entry name" value="Cell_wall_metabolism_enzyme"/>
</dbReference>
<dbReference type="SUPFAM" id="SSF51261">
    <property type="entry name" value="Duplicated hybrid motif"/>
    <property type="match status" value="1"/>
</dbReference>
<proteinExistence type="predicted"/>
<dbReference type="Gene3D" id="2.70.70.10">
    <property type="entry name" value="Glucose Permease (Domain IIA)"/>
    <property type="match status" value="1"/>
</dbReference>
<feature type="domain" description="Peptidase C-terminal archaeal/bacterial" evidence="3">
    <location>
        <begin position="221"/>
        <end position="282"/>
    </location>
</feature>
<reference evidence="4" key="1">
    <citation type="submission" date="2019-02" db="EMBL/GenBank/DDBJ databases">
        <authorList>
            <person name="Gruber-Vodicka R. H."/>
            <person name="Seah K. B. B."/>
        </authorList>
    </citation>
    <scope>NUCLEOTIDE SEQUENCE</scope>
    <source>
        <strain evidence="4">BECK_M7</strain>
    </source>
</reference>
<evidence type="ECO:0000313" key="4">
    <source>
        <dbReference type="EMBL" id="VFJ93528.1"/>
    </source>
</evidence>
<dbReference type="InterPro" id="IPR007280">
    <property type="entry name" value="Peptidase_C_arc/bac"/>
</dbReference>
<dbReference type="AlphaFoldDB" id="A0A450ULW1"/>
<dbReference type="Gene3D" id="2.60.120.380">
    <property type="match status" value="1"/>
</dbReference>
<evidence type="ECO:0000259" key="2">
    <source>
        <dbReference type="Pfam" id="PF01551"/>
    </source>
</evidence>
<protein>
    <submittedName>
        <fullName evidence="4">Pre-peptidase C-terminal domain-containing protein</fullName>
    </submittedName>
</protein>
<accession>A0A450ULW1</accession>
<sequence>MNKFKFILICCASIMLGANAHANFSNRALMASALFNIPLEDVSNGANYDYNPWGNSWVQQDGNCIGYDGGHSGVDMQTQDVAGPLTADRGFYAISSGEVINDGEDDTFSTIAVFDESRNITTIYLHARTVDIATGDVISVGDVLGIQGSAGVGDGNGHSDAEHVHFEVRNGRSENPACGASTTINPEIKAIEYLIPIISDGDTESDSVLERDWKFYKVNASLPDDANLIVELFNLSDDLDLYTQRGRRPSKNDWNCRPYTGGRGTEKCTIEDSGEWYIGVSGYKAGDFSLSTSLELENSEGLSESLQYIDKCINSFHGYFGNKIGSPYTCFGSFDCQNTSGGNSGNVTKIAVHKELRGNIFLYYWGGWNNLSLQHCN</sequence>
<dbReference type="Pfam" id="PF01551">
    <property type="entry name" value="Peptidase_M23"/>
    <property type="match status" value="1"/>
</dbReference>
<dbReference type="InterPro" id="IPR011055">
    <property type="entry name" value="Dup_hybrid_motif"/>
</dbReference>
<dbReference type="PANTHER" id="PTHR21666:SF270">
    <property type="entry name" value="MUREIN HYDROLASE ACTIVATOR ENVC"/>
    <property type="match status" value="1"/>
</dbReference>
<evidence type="ECO:0000259" key="3">
    <source>
        <dbReference type="Pfam" id="PF04151"/>
    </source>
</evidence>
<dbReference type="PANTHER" id="PTHR21666">
    <property type="entry name" value="PEPTIDASE-RELATED"/>
    <property type="match status" value="1"/>
</dbReference>
<organism evidence="4">
    <name type="scientific">Candidatus Kentrum sp. LFY</name>
    <dbReference type="NCBI Taxonomy" id="2126342"/>
    <lineage>
        <taxon>Bacteria</taxon>
        <taxon>Pseudomonadati</taxon>
        <taxon>Pseudomonadota</taxon>
        <taxon>Gammaproteobacteria</taxon>
        <taxon>Candidatus Kentrum</taxon>
    </lineage>
</organism>
<dbReference type="InterPro" id="IPR016047">
    <property type="entry name" value="M23ase_b-sheet_dom"/>
</dbReference>
<dbReference type="Pfam" id="PF04151">
    <property type="entry name" value="PPC"/>
    <property type="match status" value="1"/>
</dbReference>
<feature type="signal peptide" evidence="1">
    <location>
        <begin position="1"/>
        <end position="22"/>
    </location>
</feature>
<evidence type="ECO:0000256" key="1">
    <source>
        <dbReference type="SAM" id="SignalP"/>
    </source>
</evidence>
<dbReference type="CDD" id="cd12797">
    <property type="entry name" value="M23_peptidase"/>
    <property type="match status" value="1"/>
</dbReference>